<accession>A0A1G5F4T3</accession>
<reference evidence="9 10" key="1">
    <citation type="submission" date="2016-10" db="EMBL/GenBank/DDBJ databases">
        <authorList>
            <person name="de Groot N.N."/>
        </authorList>
    </citation>
    <scope>NUCLEOTIDE SEQUENCE [LARGE SCALE GENOMIC DNA]</scope>
    <source>
        <strain evidence="9 10">AA1</strain>
    </source>
</reference>
<dbReference type="EMBL" id="FMUX01000007">
    <property type="protein sequence ID" value="SCY34111.1"/>
    <property type="molecule type" value="Genomic_DNA"/>
</dbReference>
<comment type="subcellular location">
    <subcellularLocation>
        <location evidence="1">Cell membrane</location>
        <topology evidence="1">Single-pass membrane protein</topology>
    </subcellularLocation>
    <subcellularLocation>
        <location evidence="7">Cell membrane</location>
        <topology evidence="7">Single-pass type II membrane protein</topology>
    </subcellularLocation>
</comment>
<dbReference type="Gene3D" id="3.30.420.270">
    <property type="match status" value="1"/>
</dbReference>
<evidence type="ECO:0000256" key="2">
    <source>
        <dbReference type="ARBA" id="ARBA00005811"/>
    </source>
</evidence>
<keyword evidence="5 8" id="KW-1133">Transmembrane helix</keyword>
<evidence type="ECO:0000256" key="4">
    <source>
        <dbReference type="ARBA" id="ARBA00022692"/>
    </source>
</evidence>
<evidence type="ECO:0000313" key="9">
    <source>
        <dbReference type="EMBL" id="SCY34111.1"/>
    </source>
</evidence>
<keyword evidence="7" id="KW-0813">Transport</keyword>
<protein>
    <submittedName>
        <fullName evidence="9">Outer membrane transport energization protein ExbD</fullName>
    </submittedName>
</protein>
<dbReference type="GO" id="GO:0022857">
    <property type="term" value="F:transmembrane transporter activity"/>
    <property type="evidence" value="ECO:0007669"/>
    <property type="project" value="InterPro"/>
</dbReference>
<dbReference type="OrthoDB" id="9795794at2"/>
<feature type="transmembrane region" description="Helical" evidence="8">
    <location>
        <begin position="20"/>
        <end position="40"/>
    </location>
</feature>
<evidence type="ECO:0000256" key="7">
    <source>
        <dbReference type="RuleBase" id="RU003879"/>
    </source>
</evidence>
<keyword evidence="6 8" id="KW-0472">Membrane</keyword>
<evidence type="ECO:0000256" key="5">
    <source>
        <dbReference type="ARBA" id="ARBA00022989"/>
    </source>
</evidence>
<name>A0A1G5F4T3_9BACT</name>
<evidence type="ECO:0000256" key="6">
    <source>
        <dbReference type="ARBA" id="ARBA00023136"/>
    </source>
</evidence>
<dbReference type="Pfam" id="PF02472">
    <property type="entry name" value="ExbD"/>
    <property type="match status" value="1"/>
</dbReference>
<proteinExistence type="inferred from homology"/>
<dbReference type="Proteomes" id="UP000198870">
    <property type="component" value="Unassembled WGS sequence"/>
</dbReference>
<keyword evidence="10" id="KW-1185">Reference proteome</keyword>
<dbReference type="PANTHER" id="PTHR30558:SF7">
    <property type="entry name" value="TOL-PAL SYSTEM PROTEIN TOLR"/>
    <property type="match status" value="1"/>
</dbReference>
<keyword evidence="4 7" id="KW-0812">Transmembrane</keyword>
<evidence type="ECO:0000313" key="10">
    <source>
        <dbReference type="Proteomes" id="UP000198870"/>
    </source>
</evidence>
<dbReference type="GO" id="GO:0015031">
    <property type="term" value="P:protein transport"/>
    <property type="evidence" value="ECO:0007669"/>
    <property type="project" value="UniProtKB-KW"/>
</dbReference>
<dbReference type="InterPro" id="IPR003400">
    <property type="entry name" value="ExbD"/>
</dbReference>
<keyword evidence="3" id="KW-1003">Cell membrane</keyword>
<dbReference type="RefSeq" id="WP_092210778.1">
    <property type="nucleotide sequence ID" value="NZ_FMUX01000007.1"/>
</dbReference>
<organism evidence="9 10">
    <name type="scientific">Desulfoluna spongiiphila</name>
    <dbReference type="NCBI Taxonomy" id="419481"/>
    <lineage>
        <taxon>Bacteria</taxon>
        <taxon>Pseudomonadati</taxon>
        <taxon>Thermodesulfobacteriota</taxon>
        <taxon>Desulfobacteria</taxon>
        <taxon>Desulfobacterales</taxon>
        <taxon>Desulfolunaceae</taxon>
        <taxon>Desulfoluna</taxon>
    </lineage>
</organism>
<evidence type="ECO:0000256" key="3">
    <source>
        <dbReference type="ARBA" id="ARBA00022475"/>
    </source>
</evidence>
<keyword evidence="7" id="KW-0653">Protein transport</keyword>
<dbReference type="GO" id="GO:0005886">
    <property type="term" value="C:plasma membrane"/>
    <property type="evidence" value="ECO:0007669"/>
    <property type="project" value="UniProtKB-SubCell"/>
</dbReference>
<evidence type="ECO:0000256" key="8">
    <source>
        <dbReference type="SAM" id="Phobius"/>
    </source>
</evidence>
<dbReference type="PANTHER" id="PTHR30558">
    <property type="entry name" value="EXBD MEMBRANE COMPONENT OF PMF-DRIVEN MACROMOLECULE IMPORT SYSTEM"/>
    <property type="match status" value="1"/>
</dbReference>
<dbReference type="STRING" id="419481.SAMN05216233_107132"/>
<comment type="similarity">
    <text evidence="2 7">Belongs to the ExbD/TolR family.</text>
</comment>
<dbReference type="AlphaFoldDB" id="A0A1G5F4T3"/>
<gene>
    <name evidence="9" type="ORF">SAMN05216233_107132</name>
</gene>
<evidence type="ECO:0000256" key="1">
    <source>
        <dbReference type="ARBA" id="ARBA00004162"/>
    </source>
</evidence>
<sequence>MIDLSGTKAETGSVQPPLTALIDMVFMLLIYFLLTMGFMVDEGIGIKLPEAGEASRTLPRDLVVAVTNEGSYFWKGARVTLSELENKLKASPELTPDTRIVIRADRGARVNSVVRVMDLAKTVGAASFCLATETEP</sequence>